<protein>
    <recommendedName>
        <fullName evidence="3 7">UDP-glucose 6-dehydrogenase</fullName>
        <ecNumber evidence="3 7">1.1.1.22</ecNumber>
    </recommendedName>
</protein>
<feature type="binding site" evidence="10">
    <location>
        <position position="30"/>
    </location>
    <ligand>
        <name>NAD(+)</name>
        <dbReference type="ChEBI" id="CHEBI:57540"/>
    </ligand>
</feature>
<dbReference type="GO" id="GO:0006065">
    <property type="term" value="P:UDP-glucuronate biosynthetic process"/>
    <property type="evidence" value="ECO:0007669"/>
    <property type="project" value="UniProtKB-UniPathway"/>
</dbReference>
<dbReference type="SUPFAM" id="SSF48179">
    <property type="entry name" value="6-phosphogluconate dehydrogenase C-terminal domain-like"/>
    <property type="match status" value="1"/>
</dbReference>
<dbReference type="PANTHER" id="PTHR43750:SF3">
    <property type="entry name" value="UDP-GLUCOSE 6-DEHYDROGENASE TUAD"/>
    <property type="match status" value="1"/>
</dbReference>
<feature type="binding site" evidence="9">
    <location>
        <begin position="157"/>
        <end position="160"/>
    </location>
    <ligand>
        <name>substrate</name>
    </ligand>
</feature>
<reference evidence="12 13" key="1">
    <citation type="submission" date="2016-08" db="EMBL/GenBank/DDBJ databases">
        <title>New Insights into Marine Group III Euryarchaeota, from dark to light.</title>
        <authorList>
            <person name="Haro-Moreno J.M."/>
            <person name="Rodriguez-Valera F."/>
            <person name="Lopez-Garcia P."/>
            <person name="Moreira D."/>
            <person name="Martin-Cuadrado A.B."/>
        </authorList>
    </citation>
    <scope>NUCLEOTIDE SEQUENCE [LARGE SCALE GENOMIC DNA]</scope>
    <source>
        <strain evidence="12">CG-Epi6</strain>
    </source>
</reference>
<evidence type="ECO:0000256" key="5">
    <source>
        <dbReference type="ARBA" id="ARBA00023027"/>
    </source>
</evidence>
<evidence type="ECO:0000256" key="4">
    <source>
        <dbReference type="ARBA" id="ARBA00023002"/>
    </source>
</evidence>
<feature type="binding site" evidence="10">
    <location>
        <position position="86"/>
    </location>
    <ligand>
        <name>NAD(+)</name>
        <dbReference type="ChEBI" id="CHEBI:57540"/>
    </ligand>
</feature>
<feature type="binding site" evidence="9">
    <location>
        <position position="325"/>
    </location>
    <ligand>
        <name>substrate</name>
    </ligand>
</feature>
<organism evidence="12 13">
    <name type="scientific">Marine Group III euryarchaeote CG-Epi6</name>
    <dbReference type="NCBI Taxonomy" id="1889000"/>
    <lineage>
        <taxon>Archaea</taxon>
        <taxon>Methanobacteriati</taxon>
        <taxon>Thermoplasmatota</taxon>
        <taxon>Thermoplasmata</taxon>
        <taxon>Candidatus Thermoprofundales</taxon>
    </lineage>
</organism>
<dbReference type="PANTHER" id="PTHR43750">
    <property type="entry name" value="UDP-GLUCOSE 6-DEHYDROGENASE TUAD"/>
    <property type="match status" value="1"/>
</dbReference>
<dbReference type="GO" id="GO:0003979">
    <property type="term" value="F:UDP-glucose 6-dehydrogenase activity"/>
    <property type="evidence" value="ECO:0007669"/>
    <property type="project" value="UniProtKB-EC"/>
</dbReference>
<dbReference type="Proteomes" id="UP000183403">
    <property type="component" value="Unassembled WGS sequence"/>
</dbReference>
<dbReference type="InterPro" id="IPR014027">
    <property type="entry name" value="UDP-Glc/GDP-Man_DH_C"/>
</dbReference>
<dbReference type="GO" id="GO:0000271">
    <property type="term" value="P:polysaccharide biosynthetic process"/>
    <property type="evidence" value="ECO:0007669"/>
    <property type="project" value="InterPro"/>
</dbReference>
<proteinExistence type="inferred from homology"/>
<evidence type="ECO:0000313" key="13">
    <source>
        <dbReference type="Proteomes" id="UP000183403"/>
    </source>
</evidence>
<dbReference type="Gene3D" id="3.40.50.720">
    <property type="entry name" value="NAD(P)-binding Rossmann-like Domain"/>
    <property type="match status" value="2"/>
</dbReference>
<dbReference type="SUPFAM" id="SSF52413">
    <property type="entry name" value="UDP-glucose/GDP-mannose dehydrogenase C-terminal domain"/>
    <property type="match status" value="1"/>
</dbReference>
<comment type="similarity">
    <text evidence="2 7">Belongs to the UDP-glucose/GDP-mannose dehydrogenase family.</text>
</comment>
<sequence length="434" mass="47312">MKVSVIGTGYVGLVTGATLADLGNQVVCLDILEEKINMLNSGKSPIYEPGLDELIEQGLKSKKLVGSTEIEQNVRNSDITFICVGTPSDKNGNIDLSYIKSASSTIGRALRDKSGTHTIIVKSTVVPLTTEEVVMPNILKKSGWKRENLGIGMNPEFLREGSAIRDAQNPDRIVIGFADEIAKDTLNELYSPYSCTKLECSPRTAELIKYASNSFLATKISFVNEVANMSNVWGIDFQEVAEGMGLDSRISAEFLRAGAGFGGSCFPKDVKALAAAAKNSNVESLMLKATLEVNDIQPKIIVKMAEERLGVIKGKKIAVLGLAFKPETDDVRESRSEIVVSELIERGADVVAHDPEGMSNFKELVDVKMTPTPELATEKADCVIIMTEWDIYRKLDLRLLLDRMNGNILIDGRRALDAKEAEKVGFDYKTIGLG</sequence>
<dbReference type="InterPro" id="IPR008927">
    <property type="entry name" value="6-PGluconate_DH-like_C_sf"/>
</dbReference>
<feature type="binding site" evidence="9">
    <location>
        <position position="209"/>
    </location>
    <ligand>
        <name>substrate</name>
    </ligand>
</feature>
<dbReference type="SUPFAM" id="SSF51735">
    <property type="entry name" value="NAD(P)-binding Rossmann-fold domains"/>
    <property type="match status" value="1"/>
</dbReference>
<keyword evidence="4 7" id="KW-0560">Oxidoreductase</keyword>
<dbReference type="PIRSF" id="PIRSF000124">
    <property type="entry name" value="UDPglc_GDPman_dh"/>
    <property type="match status" value="1"/>
</dbReference>
<dbReference type="EC" id="1.1.1.22" evidence="3 7"/>
<feature type="binding site" evidence="9">
    <location>
        <begin position="254"/>
        <end position="258"/>
    </location>
    <ligand>
        <name>substrate</name>
    </ligand>
</feature>
<dbReference type="InterPro" id="IPR001732">
    <property type="entry name" value="UDP-Glc/GDP-Man_DH_N"/>
</dbReference>
<feature type="binding site" evidence="10">
    <location>
        <position position="160"/>
    </location>
    <ligand>
        <name>NAD(+)</name>
        <dbReference type="ChEBI" id="CHEBI:57540"/>
    </ligand>
</feature>
<evidence type="ECO:0000313" key="12">
    <source>
        <dbReference type="EMBL" id="OIR14377.1"/>
    </source>
</evidence>
<evidence type="ECO:0000256" key="3">
    <source>
        <dbReference type="ARBA" id="ARBA00012954"/>
    </source>
</evidence>
<evidence type="ECO:0000256" key="1">
    <source>
        <dbReference type="ARBA" id="ARBA00004701"/>
    </source>
</evidence>
<feature type="active site" description="Nucleophile" evidence="8">
    <location>
        <position position="265"/>
    </location>
</feature>
<feature type="binding site" evidence="9">
    <location>
        <position position="262"/>
    </location>
    <ligand>
        <name>substrate</name>
    </ligand>
</feature>
<dbReference type="InterPro" id="IPR036291">
    <property type="entry name" value="NAD(P)-bd_dom_sf"/>
</dbReference>
<feature type="binding site" evidence="10">
    <location>
        <position position="124"/>
    </location>
    <ligand>
        <name>NAD(+)</name>
        <dbReference type="ChEBI" id="CHEBI:57540"/>
    </ligand>
</feature>
<evidence type="ECO:0000256" key="8">
    <source>
        <dbReference type="PIRSR" id="PIRSR500134-1"/>
    </source>
</evidence>
<dbReference type="Pfam" id="PF00984">
    <property type="entry name" value="UDPG_MGDP_dh"/>
    <property type="match status" value="1"/>
</dbReference>
<evidence type="ECO:0000256" key="7">
    <source>
        <dbReference type="PIRNR" id="PIRNR000124"/>
    </source>
</evidence>
<dbReference type="InterPro" id="IPR017476">
    <property type="entry name" value="UDP-Glc/GDP-Man"/>
</dbReference>
<dbReference type="AlphaFoldDB" id="A0A1J5T0J2"/>
<dbReference type="InterPro" id="IPR036220">
    <property type="entry name" value="UDP-Glc/GDP-Man_DH_C_sf"/>
</dbReference>
<keyword evidence="5 7" id="KW-0520">NAD</keyword>
<dbReference type="Gene3D" id="1.20.5.100">
    <property type="entry name" value="Cytochrome c1, transmembrane anchor, C-terminal"/>
    <property type="match status" value="1"/>
</dbReference>
<dbReference type="EMBL" id="MIYV01000004">
    <property type="protein sequence ID" value="OIR14377.1"/>
    <property type="molecule type" value="Genomic_DNA"/>
</dbReference>
<evidence type="ECO:0000259" key="11">
    <source>
        <dbReference type="SMART" id="SM00984"/>
    </source>
</evidence>
<dbReference type="InterPro" id="IPR028357">
    <property type="entry name" value="UDPglc_DH_bac"/>
</dbReference>
<name>A0A1J5T0J2_9ARCH</name>
<dbReference type="InterPro" id="IPR014026">
    <property type="entry name" value="UDP-Glc/GDP-Man_DH_dimer"/>
</dbReference>
<dbReference type="GO" id="GO:0051287">
    <property type="term" value="F:NAD binding"/>
    <property type="evidence" value="ECO:0007669"/>
    <property type="project" value="InterPro"/>
</dbReference>
<comment type="caution">
    <text evidence="12">The sequence shown here is derived from an EMBL/GenBank/DDBJ whole genome shotgun (WGS) entry which is preliminary data.</text>
</comment>
<gene>
    <name evidence="12" type="ORF">BEU03_01760</name>
</gene>
<feature type="binding site" evidence="10">
    <location>
        <position position="332"/>
    </location>
    <ligand>
        <name>NAD(+)</name>
        <dbReference type="ChEBI" id="CHEBI:57540"/>
    </ligand>
</feature>
<feature type="domain" description="UDP-glucose/GDP-mannose dehydrogenase C-terminal" evidence="11">
    <location>
        <begin position="318"/>
        <end position="418"/>
    </location>
</feature>
<dbReference type="PIRSF" id="PIRSF500134">
    <property type="entry name" value="UDPglc_DH_bac"/>
    <property type="match status" value="1"/>
</dbReference>
<evidence type="ECO:0000256" key="2">
    <source>
        <dbReference type="ARBA" id="ARBA00006601"/>
    </source>
</evidence>
<feature type="binding site" evidence="10">
    <location>
        <position position="35"/>
    </location>
    <ligand>
        <name>NAD(+)</name>
        <dbReference type="ChEBI" id="CHEBI:57540"/>
    </ligand>
</feature>
<accession>A0A1J5T0J2</accession>
<evidence type="ECO:0000256" key="9">
    <source>
        <dbReference type="PIRSR" id="PIRSR500134-2"/>
    </source>
</evidence>
<comment type="catalytic activity">
    <reaction evidence="6 7">
        <text>UDP-alpha-D-glucose + 2 NAD(+) + H2O = UDP-alpha-D-glucuronate + 2 NADH + 3 H(+)</text>
        <dbReference type="Rhea" id="RHEA:23596"/>
        <dbReference type="ChEBI" id="CHEBI:15377"/>
        <dbReference type="ChEBI" id="CHEBI:15378"/>
        <dbReference type="ChEBI" id="CHEBI:57540"/>
        <dbReference type="ChEBI" id="CHEBI:57945"/>
        <dbReference type="ChEBI" id="CHEBI:58052"/>
        <dbReference type="ChEBI" id="CHEBI:58885"/>
        <dbReference type="EC" id="1.1.1.22"/>
    </reaction>
</comment>
<evidence type="ECO:0000256" key="10">
    <source>
        <dbReference type="PIRSR" id="PIRSR500134-3"/>
    </source>
</evidence>
<dbReference type="NCBIfam" id="TIGR03026">
    <property type="entry name" value="NDP-sugDHase"/>
    <property type="match status" value="1"/>
</dbReference>
<comment type="pathway">
    <text evidence="1">Nucleotide-sugar biosynthesis; UDP-alpha-D-glucuronate biosynthesis; UDP-alpha-D-glucuronate from UDP-alpha-D-glucose: step 1/1.</text>
</comment>
<dbReference type="Pfam" id="PF03720">
    <property type="entry name" value="UDPG_MGDP_dh_C"/>
    <property type="match status" value="1"/>
</dbReference>
<evidence type="ECO:0000256" key="6">
    <source>
        <dbReference type="ARBA" id="ARBA00047473"/>
    </source>
</evidence>
<dbReference type="UniPathway" id="UPA00038">
    <property type="reaction ID" value="UER00491"/>
</dbReference>
<feature type="binding site" evidence="10">
    <location>
        <position position="268"/>
    </location>
    <ligand>
        <name>NAD(+)</name>
        <dbReference type="ChEBI" id="CHEBI:57540"/>
    </ligand>
</feature>
<dbReference type="Pfam" id="PF03721">
    <property type="entry name" value="UDPG_MGDP_dh_N"/>
    <property type="match status" value="1"/>
</dbReference>
<dbReference type="SMART" id="SM00984">
    <property type="entry name" value="UDPG_MGDP_dh_C"/>
    <property type="match status" value="1"/>
</dbReference>